<feature type="signal peptide" evidence="1">
    <location>
        <begin position="1"/>
        <end position="19"/>
    </location>
</feature>
<keyword evidence="1" id="KW-0732">Signal</keyword>
<dbReference type="AlphaFoldDB" id="A0A9P0AWN3"/>
<reference evidence="2" key="1">
    <citation type="submission" date="2021-12" db="EMBL/GenBank/DDBJ databases">
        <authorList>
            <person name="King R."/>
        </authorList>
    </citation>
    <scope>NUCLEOTIDE SEQUENCE</scope>
</reference>
<evidence type="ECO:0000313" key="3">
    <source>
        <dbReference type="Proteomes" id="UP001154078"/>
    </source>
</evidence>
<evidence type="ECO:0000256" key="1">
    <source>
        <dbReference type="SAM" id="SignalP"/>
    </source>
</evidence>
<proteinExistence type="predicted"/>
<dbReference type="OrthoDB" id="7694007at2759"/>
<gene>
    <name evidence="2" type="ORF">MELIAE_LOCUS3010</name>
</gene>
<feature type="chain" id="PRO_5040378348" evidence="1">
    <location>
        <begin position="20"/>
        <end position="289"/>
    </location>
</feature>
<name>A0A9P0AWN3_BRAAE</name>
<keyword evidence="3" id="KW-1185">Reference proteome</keyword>
<organism evidence="2 3">
    <name type="scientific">Brassicogethes aeneus</name>
    <name type="common">Rape pollen beetle</name>
    <name type="synonym">Meligethes aeneus</name>
    <dbReference type="NCBI Taxonomy" id="1431903"/>
    <lineage>
        <taxon>Eukaryota</taxon>
        <taxon>Metazoa</taxon>
        <taxon>Ecdysozoa</taxon>
        <taxon>Arthropoda</taxon>
        <taxon>Hexapoda</taxon>
        <taxon>Insecta</taxon>
        <taxon>Pterygota</taxon>
        <taxon>Neoptera</taxon>
        <taxon>Endopterygota</taxon>
        <taxon>Coleoptera</taxon>
        <taxon>Polyphaga</taxon>
        <taxon>Cucujiformia</taxon>
        <taxon>Nitidulidae</taxon>
        <taxon>Meligethinae</taxon>
        <taxon>Brassicogethes</taxon>
    </lineage>
</organism>
<dbReference type="Proteomes" id="UP001154078">
    <property type="component" value="Chromosome 2"/>
</dbReference>
<accession>A0A9P0AWN3</accession>
<protein>
    <submittedName>
        <fullName evidence="2">Uncharacterized protein</fullName>
    </submittedName>
</protein>
<sequence>MHLLLFICITSFVSFHLEAAKTISCQDEKCQLCSPTGCLTTCEGPACENCPSGNCCHGEACNICIDSLCCETERCNYCVQRCSRRCSVNHIRSREFCHTRCSQMCLENQNSTGTNTSAIPDSAPSTINQNLYNVTTIIKLFNYLNNTNIIDTPVTINMTNTNNFTVHGTGIENEMQSQSSQCCYIVHPEECPDEDNKNVCFRRKHVECSYLCSSNYVLIRKEESLTNSTCIPVSSAPHWYCGKYVTENCQECYACGQESCTDQPTCSQTCKDSIVPEEFYNTPYQKNLN</sequence>
<evidence type="ECO:0000313" key="2">
    <source>
        <dbReference type="EMBL" id="CAH0550110.1"/>
    </source>
</evidence>
<dbReference type="EMBL" id="OV121133">
    <property type="protein sequence ID" value="CAH0550110.1"/>
    <property type="molecule type" value="Genomic_DNA"/>
</dbReference>